<feature type="region of interest" description="Disordered" evidence="1">
    <location>
        <begin position="185"/>
        <end position="232"/>
    </location>
</feature>
<name>A0A7X0RDZ7_9ACTN</name>
<feature type="region of interest" description="Disordered" evidence="1">
    <location>
        <begin position="349"/>
        <end position="406"/>
    </location>
</feature>
<evidence type="ECO:0000313" key="2">
    <source>
        <dbReference type="EMBL" id="MBB6626553.1"/>
    </source>
</evidence>
<evidence type="ECO:0000256" key="1">
    <source>
        <dbReference type="SAM" id="MobiDB-lite"/>
    </source>
</evidence>
<evidence type="ECO:0000313" key="3">
    <source>
        <dbReference type="Proteomes" id="UP000523955"/>
    </source>
</evidence>
<reference evidence="2 3" key="1">
    <citation type="submission" date="2020-08" db="EMBL/GenBank/DDBJ databases">
        <authorList>
            <person name="Seo M.-J."/>
        </authorList>
    </citation>
    <scope>NUCLEOTIDE SEQUENCE [LARGE SCALE GENOMIC DNA]</scope>
    <source>
        <strain evidence="2 3">KIGAM211</strain>
    </source>
</reference>
<dbReference type="Proteomes" id="UP000523955">
    <property type="component" value="Unassembled WGS sequence"/>
</dbReference>
<gene>
    <name evidence="2" type="ORF">H5V45_04365</name>
</gene>
<keyword evidence="3" id="KW-1185">Reference proteome</keyword>
<dbReference type="AlphaFoldDB" id="A0A7X0RDZ7"/>
<comment type="caution">
    <text evidence="2">The sequence shown here is derived from an EMBL/GenBank/DDBJ whole genome shotgun (WGS) entry which is preliminary data.</text>
</comment>
<dbReference type="PROSITE" id="PS51257">
    <property type="entry name" value="PROKAR_LIPOPROTEIN"/>
    <property type="match status" value="1"/>
</dbReference>
<accession>A0A7X0RDZ7</accession>
<protein>
    <submittedName>
        <fullName evidence="2">Pilus assembly protein</fullName>
    </submittedName>
</protein>
<sequence length="640" mass="65956">MTRPARRRQRDDRGATAIFVAILSVVLLSCAALSVDLGNAWARKRAVQKQADISALSAGYLLPQTAANKQLIADRVALFLGDNAVTGQAAITGSQLINGITTDGEVTFTKADGSACTTGCVRMTVLAPAARVDFGLAQVTGNDHTDVQRSATVQVQSSLPPREKMIPFWLPSGCGYGAADADTTGGAAAPAPVVSTSSTPTPTATATATATGTASSTTSTSPSPTPTATPTYAFTPSPSQAGNHVLGGTSPLSVLQNGTTTVSNYTVTNIPNNTDRASLRFYSPSGAFFVDYAAQALQKGQGYLNVPAFPVSTEVSATPGDWRVYALIQNNSVVRYSSNYLTFRVTATPAPSSSAPATSAAPTSAAPTAASSSASPTDIPVGCVGQDRGNFGQLDSPRADGSSTQRRLARNIAGGIDHQLAPFVFAPSQTPSKDCGTTQHGFLAGAQPDIVSSSDPPRNCIVGDTGNDGPALYDGLLTGADNGEAGRLAASRGTTRCAGRSNVTIGGVSINNDVLSCFLRNGATLADITKEDGVTQAMLDPAVVKSPRFVWLPVVLANDRAQKGFQPIVDFVPAFITNETQTTAAVDDGSGNRNGVQINGHSVSVLRVLTFNKAALPVDEQSTTIDFDPRVGQSIVRLVG</sequence>
<feature type="compositionally biased region" description="Low complexity" evidence="1">
    <location>
        <begin position="349"/>
        <end position="377"/>
    </location>
</feature>
<dbReference type="RefSeq" id="WP_185251815.1">
    <property type="nucleotide sequence ID" value="NZ_JACKXE010000001.1"/>
</dbReference>
<organism evidence="2 3">
    <name type="scientific">Nocardioides luti</name>
    <dbReference type="NCBI Taxonomy" id="2761101"/>
    <lineage>
        <taxon>Bacteria</taxon>
        <taxon>Bacillati</taxon>
        <taxon>Actinomycetota</taxon>
        <taxon>Actinomycetes</taxon>
        <taxon>Propionibacteriales</taxon>
        <taxon>Nocardioidaceae</taxon>
        <taxon>Nocardioides</taxon>
    </lineage>
</organism>
<dbReference type="EMBL" id="JACKXE010000001">
    <property type="protein sequence ID" value="MBB6626553.1"/>
    <property type="molecule type" value="Genomic_DNA"/>
</dbReference>
<proteinExistence type="predicted"/>